<dbReference type="InterPro" id="IPR011701">
    <property type="entry name" value="MFS"/>
</dbReference>
<evidence type="ECO:0000313" key="8">
    <source>
        <dbReference type="Proteomes" id="UP000198251"/>
    </source>
</evidence>
<keyword evidence="4 6" id="KW-1133">Transmembrane helix</keyword>
<feature type="transmembrane region" description="Helical" evidence="6">
    <location>
        <begin position="260"/>
        <end position="279"/>
    </location>
</feature>
<dbReference type="AlphaFoldDB" id="A0A1C5G7T6"/>
<feature type="transmembrane region" description="Helical" evidence="6">
    <location>
        <begin position="49"/>
        <end position="74"/>
    </location>
</feature>
<reference evidence="7 8" key="1">
    <citation type="submission" date="2016-06" db="EMBL/GenBank/DDBJ databases">
        <authorList>
            <person name="Kjaerup R.B."/>
            <person name="Dalgaard T.S."/>
            <person name="Juul-Madsen H.R."/>
        </authorList>
    </citation>
    <scope>NUCLEOTIDE SEQUENCE [LARGE SCALE GENOMIC DNA]</scope>
    <source>
        <strain evidence="7 8">DSM 43913</strain>
    </source>
</reference>
<keyword evidence="8" id="KW-1185">Reference proteome</keyword>
<dbReference type="SUPFAM" id="SSF103473">
    <property type="entry name" value="MFS general substrate transporter"/>
    <property type="match status" value="1"/>
</dbReference>
<dbReference type="InterPro" id="IPR036259">
    <property type="entry name" value="MFS_trans_sf"/>
</dbReference>
<feature type="transmembrane region" description="Helical" evidence="6">
    <location>
        <begin position="175"/>
        <end position="196"/>
    </location>
</feature>
<evidence type="ECO:0000256" key="2">
    <source>
        <dbReference type="ARBA" id="ARBA00022475"/>
    </source>
</evidence>
<evidence type="ECO:0000256" key="5">
    <source>
        <dbReference type="ARBA" id="ARBA00023136"/>
    </source>
</evidence>
<protein>
    <submittedName>
        <fullName evidence="7">Major Facilitator Superfamily protein</fullName>
    </submittedName>
</protein>
<accession>A0A1C5G7T6</accession>
<feature type="transmembrane region" description="Helical" evidence="6">
    <location>
        <begin position="355"/>
        <end position="375"/>
    </location>
</feature>
<evidence type="ECO:0000256" key="6">
    <source>
        <dbReference type="SAM" id="Phobius"/>
    </source>
</evidence>
<dbReference type="RefSeq" id="WP_088999730.1">
    <property type="nucleotide sequence ID" value="NZ_JBFAAC010000018.1"/>
</dbReference>
<feature type="transmembrane region" description="Helical" evidence="6">
    <location>
        <begin position="314"/>
        <end position="334"/>
    </location>
</feature>
<dbReference type="Gene3D" id="1.20.1250.20">
    <property type="entry name" value="MFS general substrate transporter like domains"/>
    <property type="match status" value="1"/>
</dbReference>
<name>A0A1C5G7T6_MICEH</name>
<evidence type="ECO:0000256" key="3">
    <source>
        <dbReference type="ARBA" id="ARBA00022692"/>
    </source>
</evidence>
<comment type="subcellular location">
    <subcellularLocation>
        <location evidence="1">Cell membrane</location>
        <topology evidence="1">Multi-pass membrane protein</topology>
    </subcellularLocation>
</comment>
<keyword evidence="2" id="KW-1003">Cell membrane</keyword>
<keyword evidence="5 6" id="KW-0472">Membrane</keyword>
<dbReference type="GO" id="GO:0005886">
    <property type="term" value="C:plasma membrane"/>
    <property type="evidence" value="ECO:0007669"/>
    <property type="project" value="UniProtKB-SubCell"/>
</dbReference>
<dbReference type="GeneID" id="95801810"/>
<dbReference type="PANTHER" id="PTHR23513:SF11">
    <property type="entry name" value="STAPHYLOFERRIN A TRANSPORTER"/>
    <property type="match status" value="1"/>
</dbReference>
<feature type="transmembrane region" description="Helical" evidence="6">
    <location>
        <begin position="381"/>
        <end position="402"/>
    </location>
</feature>
<evidence type="ECO:0000313" key="7">
    <source>
        <dbReference type="EMBL" id="SCG15748.1"/>
    </source>
</evidence>
<feature type="transmembrane region" description="Helical" evidence="6">
    <location>
        <begin position="291"/>
        <end position="308"/>
    </location>
</feature>
<dbReference type="PANTHER" id="PTHR23513">
    <property type="entry name" value="INTEGRAL MEMBRANE EFFLUX PROTEIN-RELATED"/>
    <property type="match status" value="1"/>
</dbReference>
<dbReference type="Pfam" id="PF07690">
    <property type="entry name" value="MFS_1"/>
    <property type="match status" value="1"/>
</dbReference>
<evidence type="ECO:0000256" key="4">
    <source>
        <dbReference type="ARBA" id="ARBA00022989"/>
    </source>
</evidence>
<feature type="transmembrane region" description="Helical" evidence="6">
    <location>
        <begin position="225"/>
        <end position="248"/>
    </location>
</feature>
<evidence type="ECO:0000256" key="1">
    <source>
        <dbReference type="ARBA" id="ARBA00004651"/>
    </source>
</evidence>
<proteinExistence type="predicted"/>
<organism evidence="7 8">
    <name type="scientific">Micromonospora echinofusca</name>
    <dbReference type="NCBI Taxonomy" id="47858"/>
    <lineage>
        <taxon>Bacteria</taxon>
        <taxon>Bacillati</taxon>
        <taxon>Actinomycetota</taxon>
        <taxon>Actinomycetes</taxon>
        <taxon>Micromonosporales</taxon>
        <taxon>Micromonosporaceae</taxon>
        <taxon>Micromonospora</taxon>
    </lineage>
</organism>
<sequence>MSAATSPATVPAEKLSQHPRFLRVWASQSAGAVADQILPVAFALHAVQLGAGAGTIAVILAGRAIALVVCLLAGGILADRVSRPRILFTADALRTAIVLGTLFALDDLPLAALGIVTALSGVAESLSRPAMRSLIPALLPAALLERGNALVSAVQRSATLLGALAGAAIVTAIGIHAALGLAALLFATGALAVLGVRDIAAGNRPGSSVLADARAGIATVRRRPWVAAVMAAVAVQLFAGTAPSLTLLPLIAADRLGGELAYGFVLAAAAAGALPAIALAGRWRPRRPGTVSMLALTTYAALPGSLAFALPLPVTAVCFAVGGFVVEIYFIYWLSALQREIPAEVLGKTLALDQLSAFALLPVGYALTGPAVAAFGIRPTLVAAAVLTAAASAVTLLVPGVSTFSDPARARRGEAPGGNDHGG</sequence>
<keyword evidence="3 6" id="KW-0812">Transmembrane</keyword>
<dbReference type="CDD" id="cd06173">
    <property type="entry name" value="MFS_MefA_like"/>
    <property type="match status" value="1"/>
</dbReference>
<gene>
    <name evidence="7" type="ORF">GA0070610_1991</name>
</gene>
<dbReference type="GO" id="GO:0022857">
    <property type="term" value="F:transmembrane transporter activity"/>
    <property type="evidence" value="ECO:0007669"/>
    <property type="project" value="InterPro"/>
</dbReference>
<dbReference type="Proteomes" id="UP000198251">
    <property type="component" value="Chromosome I"/>
</dbReference>
<dbReference type="EMBL" id="LT607733">
    <property type="protein sequence ID" value="SCG15748.1"/>
    <property type="molecule type" value="Genomic_DNA"/>
</dbReference>